<comment type="function">
    <text evidence="13">Functions as a sorting receptor in the Golgi compartment required for the intracellular sorting and delivery of soluble vacuolar proteins, like carboxypeptidase Y (CPY) and proteinase A. Executes multiple rounds of sorting by cycling between the late Golgi and a prevacuolar endosome-like compartment.</text>
</comment>
<feature type="signal peptide" evidence="21">
    <location>
        <begin position="1"/>
        <end position="24"/>
    </location>
</feature>
<keyword evidence="8 20" id="KW-1133">Transmembrane helix</keyword>
<dbReference type="SUPFAM" id="SSF110296">
    <property type="entry name" value="Oligoxyloglucan reducing end-specific cellobiohydrolase"/>
    <property type="match status" value="2"/>
</dbReference>
<dbReference type="GO" id="GO:0006895">
    <property type="term" value="P:Golgi to endosome transport"/>
    <property type="evidence" value="ECO:0007669"/>
    <property type="project" value="TreeGrafter"/>
</dbReference>
<feature type="region of interest" description="Disordered" evidence="19">
    <location>
        <begin position="736"/>
        <end position="755"/>
    </location>
</feature>
<evidence type="ECO:0000256" key="4">
    <source>
        <dbReference type="ARBA" id="ARBA00022448"/>
    </source>
</evidence>
<comment type="subcellular location">
    <subcellularLocation>
        <location evidence="1">Golgi apparatus</location>
        <location evidence="1">trans-Golgi network membrane</location>
        <topology evidence="1">Multi-pass membrane protein</topology>
    </subcellularLocation>
    <subcellularLocation>
        <location evidence="2">Prevacuolar compartment membrane</location>
        <topology evidence="2">Multi-pass membrane protein</topology>
    </subcellularLocation>
</comment>
<evidence type="ECO:0000256" key="19">
    <source>
        <dbReference type="SAM" id="MobiDB-lite"/>
    </source>
</evidence>
<dbReference type="InterPro" id="IPR006581">
    <property type="entry name" value="VPS10"/>
</dbReference>
<dbReference type="GO" id="GO:0005829">
    <property type="term" value="C:cytosol"/>
    <property type="evidence" value="ECO:0007669"/>
    <property type="project" value="GOC"/>
</dbReference>
<evidence type="ECO:0000256" key="15">
    <source>
        <dbReference type="ARBA" id="ARBA00031354"/>
    </source>
</evidence>
<keyword evidence="5 20" id="KW-0812">Transmembrane</keyword>
<feature type="domain" description="VPS10" evidence="22">
    <location>
        <begin position="48"/>
        <end position="691"/>
    </location>
</feature>
<name>A0AAE0NL68_9PEZI</name>
<proteinExistence type="predicted"/>
<dbReference type="InterPro" id="IPR031778">
    <property type="entry name" value="Sortilin_N"/>
</dbReference>
<evidence type="ECO:0000256" key="3">
    <source>
        <dbReference type="ARBA" id="ARBA00015369"/>
    </source>
</evidence>
<dbReference type="InterPro" id="IPR031777">
    <property type="entry name" value="Sortilin_C"/>
</dbReference>
<evidence type="ECO:0000256" key="16">
    <source>
        <dbReference type="ARBA" id="ARBA00031902"/>
    </source>
</evidence>
<evidence type="ECO:0000256" key="21">
    <source>
        <dbReference type="SAM" id="SignalP"/>
    </source>
</evidence>
<dbReference type="SMART" id="SM00602">
    <property type="entry name" value="VPS10"/>
    <property type="match status" value="2"/>
</dbReference>
<evidence type="ECO:0000256" key="10">
    <source>
        <dbReference type="ARBA" id="ARBA00023136"/>
    </source>
</evidence>
<dbReference type="GO" id="GO:0006623">
    <property type="term" value="P:protein targeting to vacuole"/>
    <property type="evidence" value="ECO:0007669"/>
    <property type="project" value="TreeGrafter"/>
</dbReference>
<accession>A0AAE0NL68</accession>
<gene>
    <name evidence="23" type="ORF">B0T24DRAFT_566129</name>
</gene>
<keyword evidence="4" id="KW-0813">Transport</keyword>
<dbReference type="EMBL" id="JAULSN010000001">
    <property type="protein sequence ID" value="KAK3383414.1"/>
    <property type="molecule type" value="Genomic_DNA"/>
</dbReference>
<evidence type="ECO:0000256" key="14">
    <source>
        <dbReference type="ARBA" id="ARBA00031250"/>
    </source>
</evidence>
<feature type="transmembrane region" description="Helical" evidence="20">
    <location>
        <begin position="1379"/>
        <end position="1400"/>
    </location>
</feature>
<evidence type="ECO:0000256" key="5">
    <source>
        <dbReference type="ARBA" id="ARBA00022692"/>
    </source>
</evidence>
<evidence type="ECO:0000256" key="12">
    <source>
        <dbReference type="ARBA" id="ARBA00023180"/>
    </source>
</evidence>
<keyword evidence="12" id="KW-0325">Glycoprotein</keyword>
<comment type="caution">
    <text evidence="23">The sequence shown here is derived from an EMBL/GenBank/DDBJ whole genome shotgun (WGS) entry which is preliminary data.</text>
</comment>
<keyword evidence="10 20" id="KW-0472">Membrane</keyword>
<keyword evidence="11" id="KW-0675">Receptor</keyword>
<feature type="domain" description="VPS10" evidence="22">
    <location>
        <begin position="731"/>
        <end position="1368"/>
    </location>
</feature>
<dbReference type="PANTHER" id="PTHR12106:SF27">
    <property type="entry name" value="SORTILIN-RELATED RECEPTOR"/>
    <property type="match status" value="1"/>
</dbReference>
<dbReference type="Gene3D" id="2.130.10.10">
    <property type="entry name" value="YVTN repeat-like/Quinoprotein amine dehydrogenase"/>
    <property type="match status" value="2"/>
</dbReference>
<evidence type="ECO:0000256" key="1">
    <source>
        <dbReference type="ARBA" id="ARBA00004166"/>
    </source>
</evidence>
<evidence type="ECO:0000313" key="23">
    <source>
        <dbReference type="EMBL" id="KAK3383414.1"/>
    </source>
</evidence>
<dbReference type="CDD" id="cd15482">
    <property type="entry name" value="Sialidase_non-viral"/>
    <property type="match status" value="1"/>
</dbReference>
<reference evidence="23" key="2">
    <citation type="submission" date="2023-06" db="EMBL/GenBank/DDBJ databases">
        <authorList>
            <consortium name="Lawrence Berkeley National Laboratory"/>
            <person name="Haridas S."/>
            <person name="Hensen N."/>
            <person name="Bonometti L."/>
            <person name="Westerberg I."/>
            <person name="Brannstrom I.O."/>
            <person name="Guillou S."/>
            <person name="Cros-Aarteil S."/>
            <person name="Calhoun S."/>
            <person name="Kuo A."/>
            <person name="Mondo S."/>
            <person name="Pangilinan J."/>
            <person name="Riley R."/>
            <person name="Labutti K."/>
            <person name="Andreopoulos B."/>
            <person name="Lipzen A."/>
            <person name="Chen C."/>
            <person name="Yanf M."/>
            <person name="Daum C."/>
            <person name="Ng V."/>
            <person name="Clum A."/>
            <person name="Steindorff A."/>
            <person name="Ohm R."/>
            <person name="Martin F."/>
            <person name="Silar P."/>
            <person name="Natvig D."/>
            <person name="Lalanne C."/>
            <person name="Gautier V."/>
            <person name="Ament-Velasquez S.L."/>
            <person name="Kruys A."/>
            <person name="Hutchinson M.I."/>
            <person name="Powell A.J."/>
            <person name="Barry K."/>
            <person name="Miller A.N."/>
            <person name="Grigoriev I.V."/>
            <person name="Debuchy R."/>
            <person name="Gladieux P."/>
            <person name="Thoren M.H."/>
            <person name="Johannesson H."/>
        </authorList>
    </citation>
    <scope>NUCLEOTIDE SEQUENCE</scope>
    <source>
        <strain evidence="23">CBS 958.72</strain>
    </source>
</reference>
<evidence type="ECO:0000256" key="11">
    <source>
        <dbReference type="ARBA" id="ARBA00023170"/>
    </source>
</evidence>
<dbReference type="InterPro" id="IPR015943">
    <property type="entry name" value="WD40/YVTN_repeat-like_dom_sf"/>
</dbReference>
<dbReference type="Pfam" id="PF15901">
    <property type="entry name" value="Sortilin_C"/>
    <property type="match status" value="2"/>
</dbReference>
<feature type="transmembrane region" description="Helical" evidence="20">
    <location>
        <begin position="1431"/>
        <end position="1452"/>
    </location>
</feature>
<evidence type="ECO:0000313" key="24">
    <source>
        <dbReference type="Proteomes" id="UP001287356"/>
    </source>
</evidence>
<sequence length="1516" mass="170486">MRLKGAIQAAALLAIALGATPLAAKKDRPTFEVTAFDSQPRNLNYLPGSNVVLFRDSRAKNIHISTDAGGTWKRVDAVPDGEAQKLYTHPYDPARVYIITDGNVHWRTHDRGKTWTKFKSLAYFPLWPSADLLQFHASDPDRIIFNGEICNGFDCFDASSYTTDGFKTTAWPLRPDTSGCWWAKSSDLFSTGDADLDRDRILCIARDPFAHYTDQRLVVSDDFFKSDTSSKEIQEFEPNLDMNKAVRGIVNVAAIKKYLLVATASKNTDEMALFVSDDTKKWHRAMFPAPHDSHDHRLLQEAYTVLESTNYSLQIDVMTTPPPNSMGVIFTSNSNGTFFTENIEHTNRNHMGNVDFEKIADIQGIFMVNKVDNWENVEKGASLGKNVISEITFDDGRTFESVKDDKGKRIHLHSYTELENVGRVFSSPAPGLVMGVGNTGHYLKDYWKDGRLYVSDDAGKTWIEARDKPHKYEFGDQGSILVAVPDSEETATVGEISYSLDHGGTWEHEPLPKDMKILPYILTTTQDSSSLKFLLIGESPDLRWQVISIDFDGLHEATCKEDDLEEWHARVDDDGKPTCLMGHTQSFRRRKKKAECFLKQEFKHAFMEMKNCDCTELDYECDYNFVRDDDGKCIPRGPIVAPDGACPSDKPDATFKGTSGYRKIPGNTCNPTKETDEIFKEVERKCSDAIGAPSTSPATDQVTQHEEKFEGGLSFEKYYIDQGETSQNKTETVIMRPKSKTKPGPVYVSQDHGKSWERPKSLDDENIWRIVPHPYYKDMVFFLTKTKKSLYTANGGVTFHEFNVPVAPDDQPHQPQLSFHPDHKDWLIWMGKECDKDECYRAAYISDDRGHEWKLVAEYVRRCEFTGSSSYRYKGRDPKQIICQKREKEVVKSKDNPWILVTSTWREEEKTVARNIKDFATTAEFIVVAREEPGKGTMQALASLNGKDFAEARFPLGFDVPHQHAYTVLDSSTHAVNLFVATETAKGRRLGTILKSNSNGTSYVLSIKNVNCNDGYYVDFEKMQGLEGVSVVNVVVNPDEKSASKKLQTKITHNDGSQWSFLPPPKDDEFGSFSCKSGEGDEKCALHLHGYSDRTSRSQAFSSEGAVGIMFAWGTVGDLLGSSEDMDTFLTVDAGISWKRVKKGRWLWALGDHGSVIVLAAANKTIDTVYFSLDQGATWQPHKFTDKKVATKDVTTLRTGNSRNFLLWGSEGDKLVALNLNFEGFTDRVCRHDQDDDGKSDYNLWWPEHPNTKNGCLFGHKSIYLRKKPGRKCFNDFTLQQLYANETCECVREDYECDYNYQLDPFGQCKLVDGLMPQDPQVWCSEHPDEIEYHEPTGFRRIPLTTCTAGDKALDTWSPTHACKNHEDEFERKHATSGLVIFLAVIIPVGIAAAAGWYVWRNWSGNFGQIRLGEHGAAAFDSDKPWVRYPVIAISAVVAVIAALPIVAASIWRALRAGAEKTGLVKPGRGTWSRLGGGGGTRTFTTRDSFARSQGDYDIVDEDEGELLGEDSDEEV</sequence>
<evidence type="ECO:0000259" key="22">
    <source>
        <dbReference type="SMART" id="SM00602"/>
    </source>
</evidence>
<keyword evidence="6" id="KW-0677">Repeat</keyword>
<reference evidence="23" key="1">
    <citation type="journal article" date="2023" name="Mol. Phylogenet. Evol.">
        <title>Genome-scale phylogeny and comparative genomics of the fungal order Sordariales.</title>
        <authorList>
            <person name="Hensen N."/>
            <person name="Bonometti L."/>
            <person name="Westerberg I."/>
            <person name="Brannstrom I.O."/>
            <person name="Guillou S."/>
            <person name="Cros-Aarteil S."/>
            <person name="Calhoun S."/>
            <person name="Haridas S."/>
            <person name="Kuo A."/>
            <person name="Mondo S."/>
            <person name="Pangilinan J."/>
            <person name="Riley R."/>
            <person name="LaButti K."/>
            <person name="Andreopoulos B."/>
            <person name="Lipzen A."/>
            <person name="Chen C."/>
            <person name="Yan M."/>
            <person name="Daum C."/>
            <person name="Ng V."/>
            <person name="Clum A."/>
            <person name="Steindorff A."/>
            <person name="Ohm R.A."/>
            <person name="Martin F."/>
            <person name="Silar P."/>
            <person name="Natvig D.O."/>
            <person name="Lalanne C."/>
            <person name="Gautier V."/>
            <person name="Ament-Velasquez S.L."/>
            <person name="Kruys A."/>
            <person name="Hutchinson M.I."/>
            <person name="Powell A.J."/>
            <person name="Barry K."/>
            <person name="Miller A.N."/>
            <person name="Grigoriev I.V."/>
            <person name="Debuchy R."/>
            <person name="Gladieux P."/>
            <person name="Hiltunen Thoren M."/>
            <person name="Johannesson H."/>
        </authorList>
    </citation>
    <scope>NUCLEOTIDE SEQUENCE</scope>
    <source>
        <strain evidence="23">CBS 958.72</strain>
    </source>
</reference>
<keyword evidence="9" id="KW-0333">Golgi apparatus</keyword>
<dbReference type="InterPro" id="IPR050310">
    <property type="entry name" value="VPS10-sortilin"/>
</dbReference>
<evidence type="ECO:0000256" key="8">
    <source>
        <dbReference type="ARBA" id="ARBA00022989"/>
    </source>
</evidence>
<keyword evidence="21" id="KW-0732">Signal</keyword>
<dbReference type="Proteomes" id="UP001287356">
    <property type="component" value="Unassembled WGS sequence"/>
</dbReference>
<dbReference type="Gene3D" id="2.10.70.80">
    <property type="match status" value="2"/>
</dbReference>
<dbReference type="GO" id="GO:0006896">
    <property type="term" value="P:Golgi to vacuole transport"/>
    <property type="evidence" value="ECO:0007669"/>
    <property type="project" value="TreeGrafter"/>
</dbReference>
<evidence type="ECO:0000256" key="6">
    <source>
        <dbReference type="ARBA" id="ARBA00022737"/>
    </source>
</evidence>
<dbReference type="GO" id="GO:0016020">
    <property type="term" value="C:membrane"/>
    <property type="evidence" value="ECO:0007669"/>
    <property type="project" value="InterPro"/>
</dbReference>
<protein>
    <recommendedName>
        <fullName evidence="3">Vacuolar protein sorting/targeting protein 10</fullName>
    </recommendedName>
    <alternativeName>
        <fullName evidence="15">Carboxypeptidase Y receptor</fullName>
    </alternativeName>
    <alternativeName>
        <fullName evidence="14 16">Sortilin VPS10</fullName>
    </alternativeName>
    <alternativeName>
        <fullName evidence="17 18">Vacuolar carboxypeptidase Sorting receptor VPS10</fullName>
    </alternativeName>
</protein>
<keyword evidence="7" id="KW-0653">Protein transport</keyword>
<evidence type="ECO:0000256" key="9">
    <source>
        <dbReference type="ARBA" id="ARBA00023034"/>
    </source>
</evidence>
<keyword evidence="24" id="KW-1185">Reference proteome</keyword>
<dbReference type="PANTHER" id="PTHR12106">
    <property type="entry name" value="SORTILIN RELATED"/>
    <property type="match status" value="1"/>
</dbReference>
<evidence type="ECO:0000256" key="2">
    <source>
        <dbReference type="ARBA" id="ARBA00004488"/>
    </source>
</evidence>
<dbReference type="Gene3D" id="3.30.60.270">
    <property type="match status" value="2"/>
</dbReference>
<evidence type="ECO:0000256" key="13">
    <source>
        <dbReference type="ARBA" id="ARBA00025569"/>
    </source>
</evidence>
<dbReference type="Pfam" id="PF15902">
    <property type="entry name" value="Sortilin-Vps10"/>
    <property type="match status" value="2"/>
</dbReference>
<evidence type="ECO:0000256" key="17">
    <source>
        <dbReference type="ARBA" id="ARBA00032705"/>
    </source>
</evidence>
<feature type="chain" id="PRO_5042119095" description="Vacuolar protein sorting/targeting protein 10" evidence="21">
    <location>
        <begin position="25"/>
        <end position="1516"/>
    </location>
</feature>
<organism evidence="23 24">
    <name type="scientific">Lasiosphaeria ovina</name>
    <dbReference type="NCBI Taxonomy" id="92902"/>
    <lineage>
        <taxon>Eukaryota</taxon>
        <taxon>Fungi</taxon>
        <taxon>Dikarya</taxon>
        <taxon>Ascomycota</taxon>
        <taxon>Pezizomycotina</taxon>
        <taxon>Sordariomycetes</taxon>
        <taxon>Sordariomycetidae</taxon>
        <taxon>Sordariales</taxon>
        <taxon>Lasiosphaeriaceae</taxon>
        <taxon>Lasiosphaeria</taxon>
    </lineage>
</organism>
<dbReference type="FunFam" id="3.30.60.270:FF:000005">
    <property type="entry name" value="Sortilin"/>
    <property type="match status" value="2"/>
</dbReference>
<evidence type="ECO:0000256" key="7">
    <source>
        <dbReference type="ARBA" id="ARBA00022927"/>
    </source>
</evidence>
<evidence type="ECO:0000256" key="18">
    <source>
        <dbReference type="ARBA" id="ARBA00032910"/>
    </source>
</evidence>
<evidence type="ECO:0000256" key="20">
    <source>
        <dbReference type="SAM" id="Phobius"/>
    </source>
</evidence>
<dbReference type="GO" id="GO:0005794">
    <property type="term" value="C:Golgi apparatus"/>
    <property type="evidence" value="ECO:0007669"/>
    <property type="project" value="UniProtKB-SubCell"/>
</dbReference>